<dbReference type="EMBL" id="BARU01043015">
    <property type="protein sequence ID" value="GAH77322.1"/>
    <property type="molecule type" value="Genomic_DNA"/>
</dbReference>
<feature type="transmembrane region" description="Helical" evidence="1">
    <location>
        <begin position="62"/>
        <end position="80"/>
    </location>
</feature>
<comment type="caution">
    <text evidence="2">The sequence shown here is derived from an EMBL/GenBank/DDBJ whole genome shotgun (WGS) entry which is preliminary data.</text>
</comment>
<name>X1I6I2_9ZZZZ</name>
<proteinExistence type="predicted"/>
<feature type="transmembrane region" description="Helical" evidence="1">
    <location>
        <begin position="33"/>
        <end position="50"/>
    </location>
</feature>
<keyword evidence="1" id="KW-1133">Transmembrane helix</keyword>
<protein>
    <submittedName>
        <fullName evidence="2">Uncharacterized protein</fullName>
    </submittedName>
</protein>
<sequence length="100" mass="11105">MEKGIEIEIMGHKAKIDSVSARQADGIWYKEDFLMIVMLGWAVFLVFIVWDALTSGPEPVDVVAAAGVGVLLGALIAWNGNVNQFWFRKKSPEEKPAEEK</sequence>
<dbReference type="AlphaFoldDB" id="X1I6I2"/>
<evidence type="ECO:0000313" key="2">
    <source>
        <dbReference type="EMBL" id="GAH77322.1"/>
    </source>
</evidence>
<evidence type="ECO:0000256" key="1">
    <source>
        <dbReference type="SAM" id="Phobius"/>
    </source>
</evidence>
<keyword evidence="1" id="KW-0812">Transmembrane</keyword>
<reference evidence="2" key="1">
    <citation type="journal article" date="2014" name="Front. Microbiol.">
        <title>High frequency of phylogenetically diverse reductive dehalogenase-homologous genes in deep subseafloor sedimentary metagenomes.</title>
        <authorList>
            <person name="Kawai M."/>
            <person name="Futagami T."/>
            <person name="Toyoda A."/>
            <person name="Takaki Y."/>
            <person name="Nishi S."/>
            <person name="Hori S."/>
            <person name="Arai W."/>
            <person name="Tsubouchi T."/>
            <person name="Morono Y."/>
            <person name="Uchiyama I."/>
            <person name="Ito T."/>
            <person name="Fujiyama A."/>
            <person name="Inagaki F."/>
            <person name="Takami H."/>
        </authorList>
    </citation>
    <scope>NUCLEOTIDE SEQUENCE</scope>
    <source>
        <strain evidence="2">Expedition CK06-06</strain>
    </source>
</reference>
<accession>X1I6I2</accession>
<organism evidence="2">
    <name type="scientific">marine sediment metagenome</name>
    <dbReference type="NCBI Taxonomy" id="412755"/>
    <lineage>
        <taxon>unclassified sequences</taxon>
        <taxon>metagenomes</taxon>
        <taxon>ecological metagenomes</taxon>
    </lineage>
</organism>
<keyword evidence="1" id="KW-0472">Membrane</keyword>
<gene>
    <name evidence="2" type="ORF">S03H2_65965</name>
</gene>